<dbReference type="EMBL" id="JACATZ010000001">
    <property type="protein sequence ID" value="NWJ46459.1"/>
    <property type="molecule type" value="Genomic_DNA"/>
</dbReference>
<dbReference type="Proteomes" id="UP001431572">
    <property type="component" value="Chromosome 1"/>
</dbReference>
<feature type="region of interest" description="Disordered" evidence="2">
    <location>
        <begin position="143"/>
        <end position="169"/>
    </location>
</feature>
<evidence type="ECO:0000313" key="6">
    <source>
        <dbReference type="Proteomes" id="UP001431572"/>
    </source>
</evidence>
<protein>
    <submittedName>
        <fullName evidence="3">Uncharacterized protein</fullName>
    </submittedName>
</protein>
<evidence type="ECO:0000313" key="5">
    <source>
        <dbReference type="Proteomes" id="UP000521676"/>
    </source>
</evidence>
<keyword evidence="1" id="KW-0175">Coiled coil</keyword>
<reference evidence="4" key="2">
    <citation type="journal article" date="2024" name="Nature">
        <title>Anoxygenic phototroph of the Chloroflexota uses a type I reaction centre.</title>
        <authorList>
            <person name="Tsuji J.M."/>
            <person name="Shaw N.A."/>
            <person name="Nagashima S."/>
            <person name="Venkiteswaran J.J."/>
            <person name="Schiff S.L."/>
            <person name="Watanabe T."/>
            <person name="Fukui M."/>
            <person name="Hanada S."/>
            <person name="Tank M."/>
            <person name="Neufeld J.D."/>
        </authorList>
    </citation>
    <scope>NUCLEOTIDE SEQUENCE</scope>
    <source>
        <strain evidence="4">L227-S17</strain>
    </source>
</reference>
<feature type="compositionally biased region" description="Acidic residues" evidence="2">
    <location>
        <begin position="150"/>
        <end position="167"/>
    </location>
</feature>
<evidence type="ECO:0000313" key="4">
    <source>
        <dbReference type="EMBL" id="WJW65827.1"/>
    </source>
</evidence>
<dbReference type="AlphaFoldDB" id="A0A8T7M285"/>
<evidence type="ECO:0000256" key="2">
    <source>
        <dbReference type="SAM" id="MobiDB-lite"/>
    </source>
</evidence>
<dbReference type="Proteomes" id="UP000521676">
    <property type="component" value="Unassembled WGS sequence"/>
</dbReference>
<gene>
    <name evidence="3" type="ORF">HXX08_11320</name>
    <name evidence="4" type="ORF">OZ401_001606</name>
</gene>
<reference evidence="3 5" key="1">
    <citation type="submission" date="2020-06" db="EMBL/GenBank/DDBJ databases">
        <title>Anoxygenic phototrophic Chloroflexota member uses a Type I reaction center.</title>
        <authorList>
            <person name="Tsuji J.M."/>
            <person name="Shaw N.A."/>
            <person name="Nagashima S."/>
            <person name="Venkiteswaran J."/>
            <person name="Schiff S.L."/>
            <person name="Hanada S."/>
            <person name="Tank M."/>
            <person name="Neufeld J.D."/>
        </authorList>
    </citation>
    <scope>NUCLEOTIDE SEQUENCE [LARGE SCALE GENOMIC DNA]</scope>
    <source>
        <strain evidence="3">L227-S17</strain>
    </source>
</reference>
<evidence type="ECO:0000256" key="1">
    <source>
        <dbReference type="SAM" id="Coils"/>
    </source>
</evidence>
<name>A0A8T7M285_9CHLR</name>
<keyword evidence="6" id="KW-1185">Reference proteome</keyword>
<organism evidence="3 5">
    <name type="scientific">Candidatus Chlorohelix allophototropha</name>
    <dbReference type="NCBI Taxonomy" id="3003348"/>
    <lineage>
        <taxon>Bacteria</taxon>
        <taxon>Bacillati</taxon>
        <taxon>Chloroflexota</taxon>
        <taxon>Chloroflexia</taxon>
        <taxon>Candidatus Chloroheliales</taxon>
        <taxon>Candidatus Chloroheliaceae</taxon>
        <taxon>Candidatus Chlorohelix</taxon>
    </lineage>
</organism>
<accession>A0A8T7M285</accession>
<proteinExistence type="predicted"/>
<dbReference type="EMBL" id="CP128399">
    <property type="protein sequence ID" value="WJW65827.1"/>
    <property type="molecule type" value="Genomic_DNA"/>
</dbReference>
<evidence type="ECO:0000313" key="3">
    <source>
        <dbReference type="EMBL" id="NWJ46459.1"/>
    </source>
</evidence>
<dbReference type="RefSeq" id="WP_341467712.1">
    <property type="nucleotide sequence ID" value="NZ_CP128399.1"/>
</dbReference>
<sequence>MAEKIETRTEKEATKQREELLAQGYTLFRRKAHHGACDWCQANEGIYPLSNDQMWFSHPNCICRFTGYEVQMSDTETHFGLSQEERDKIPDSDFAGPDRTFPIDSQEHLESAARLIGHAANPDAVKRKAIRIAKRKGYKLPDAWQSKMSDDEDDAEMGESDNEEDNAEMGVGETASNEYYKNHAGSPGVSKQFSIGFASATEIPDTEIVVRRGKVFEAGDYPEKEFSITPEEMEEAVKAFKPVPIDYQHVEGPLDGEFGKLAKVRVDPKDPKNLLGEVAIPKWLHALFKGKPMKVSTTWDIATKKIIGLAMVNHPAVSDAAVLSAFSQAVFANRRHNKDDQATIQHIHDATAKMGASCGEKAGMAASRISKADMSLVQGIHDTSAKLGAECSSNKESKMSNDTQTTQPDVAEFTQKMAEMAKEVEELKRANQQLRDKTRYDEAVKFAENEITANRAYPAEKSMMVALYVQAAKDDEGDAKPAGLAQFGETKQQVNRVTALKAMFAVRPSHTYLTQEVIRDIKVDGDGQVLFNKESQQADTPSADRIAKLVGYASVANGK</sequence>
<feature type="coiled-coil region" evidence="1">
    <location>
        <begin position="410"/>
        <end position="437"/>
    </location>
</feature>